<dbReference type="PANTHER" id="PTHR43191:SF2">
    <property type="entry name" value="RRNA METHYLTRANSFERASE 3, MITOCHONDRIAL"/>
    <property type="match status" value="1"/>
</dbReference>
<evidence type="ECO:0000256" key="2">
    <source>
        <dbReference type="ARBA" id="ARBA00022603"/>
    </source>
</evidence>
<reference evidence="6" key="2">
    <citation type="submission" date="2022-01" db="EMBL/GenBank/DDBJ databases">
        <title>Novel bile acid biosynthetic pathways are enriched in the microbiome of centenarians.</title>
        <authorList>
            <person name="Sato Y."/>
            <person name="Atarashi K."/>
            <person name="Plichta R.D."/>
            <person name="Arai Y."/>
            <person name="Sasajima S."/>
            <person name="Kearney M.S."/>
            <person name="Suda W."/>
            <person name="Takeshita K."/>
            <person name="Sasaki T."/>
            <person name="Okamoto S."/>
            <person name="Skelly N.A."/>
            <person name="Okamura Y."/>
            <person name="Vlamakis H."/>
            <person name="Li Y."/>
            <person name="Tanoue T."/>
            <person name="Takei H."/>
            <person name="Nittono H."/>
            <person name="Narushima S."/>
            <person name="Irie J."/>
            <person name="Itoh H."/>
            <person name="Moriya K."/>
            <person name="Sugiura Y."/>
            <person name="Suematsu M."/>
            <person name="Moritoki N."/>
            <person name="Shibata S."/>
            <person name="Littman R.D."/>
            <person name="Fischbach A.M."/>
            <person name="Uwamino Y."/>
            <person name="Inoue T."/>
            <person name="Honda A."/>
            <person name="Hattori M."/>
            <person name="Murai T."/>
            <person name="Xavier J.R."/>
            <person name="Hirose N."/>
            <person name="Honda K."/>
        </authorList>
    </citation>
    <scope>NUCLEOTIDE SEQUENCE</scope>
    <source>
        <strain evidence="6">CE91-St3</strain>
    </source>
</reference>
<evidence type="ECO:0000259" key="4">
    <source>
        <dbReference type="Pfam" id="PF00588"/>
    </source>
</evidence>
<evidence type="ECO:0000313" key="6">
    <source>
        <dbReference type="EMBL" id="GKH74185.1"/>
    </source>
</evidence>
<dbReference type="SUPFAM" id="SSF75217">
    <property type="entry name" value="alpha/beta knot"/>
    <property type="match status" value="1"/>
</dbReference>
<dbReference type="GO" id="GO:0003723">
    <property type="term" value="F:RNA binding"/>
    <property type="evidence" value="ECO:0007669"/>
    <property type="project" value="InterPro"/>
</dbReference>
<dbReference type="Pfam" id="PF22435">
    <property type="entry name" value="MRM3-like_sub_bind"/>
    <property type="match status" value="1"/>
</dbReference>
<dbReference type="Proteomes" id="UP001055114">
    <property type="component" value="Unassembled WGS sequence"/>
</dbReference>
<keyword evidence="2 8" id="KW-0489">Methyltransferase</keyword>
<evidence type="ECO:0000313" key="9">
    <source>
        <dbReference type="EMBL" id="MTV01885.1"/>
    </source>
</evidence>
<dbReference type="Proteomes" id="UP000448908">
    <property type="component" value="Unassembled WGS sequence"/>
</dbReference>
<evidence type="ECO:0000313" key="11">
    <source>
        <dbReference type="Proteomes" id="UP000448908"/>
    </source>
</evidence>
<dbReference type="EMBL" id="WNDA01000005">
    <property type="protein sequence ID" value="MTU68408.1"/>
    <property type="molecule type" value="Genomic_DNA"/>
</dbReference>
<dbReference type="InterPro" id="IPR029064">
    <property type="entry name" value="Ribosomal_eL30-like_sf"/>
</dbReference>
<comment type="caution">
    <text evidence="8">The sequence shown here is derived from an EMBL/GenBank/DDBJ whole genome shotgun (WGS) entry which is preliminary data.</text>
</comment>
<dbReference type="SUPFAM" id="SSF55315">
    <property type="entry name" value="L30e-like"/>
    <property type="match status" value="1"/>
</dbReference>
<evidence type="ECO:0000256" key="3">
    <source>
        <dbReference type="ARBA" id="ARBA00022679"/>
    </source>
</evidence>
<reference evidence="10 11" key="1">
    <citation type="journal article" date="2019" name="Nat. Med.">
        <title>A library of human gut bacterial isolates paired with longitudinal multiomics data enables mechanistic microbiome research.</title>
        <authorList>
            <person name="Poyet M."/>
            <person name="Groussin M."/>
            <person name="Gibbons S.M."/>
            <person name="Avila-Pacheco J."/>
            <person name="Jiang X."/>
            <person name="Kearney S.M."/>
            <person name="Perrotta A.R."/>
            <person name="Berdy B."/>
            <person name="Zhao S."/>
            <person name="Lieberman T.D."/>
            <person name="Swanson P.K."/>
            <person name="Smith M."/>
            <person name="Roesemann S."/>
            <person name="Alexander J.E."/>
            <person name="Rich S.A."/>
            <person name="Livny J."/>
            <person name="Vlamakis H."/>
            <person name="Clish C."/>
            <person name="Bullock K."/>
            <person name="Deik A."/>
            <person name="Scott J."/>
            <person name="Pierce K.A."/>
            <person name="Xavier R.J."/>
            <person name="Alm E.J."/>
        </authorList>
    </citation>
    <scope>NUCLEOTIDE SEQUENCE [LARGE SCALE GENOMIC DNA]</scope>
    <source>
        <strain evidence="9 12">BIOML-A11</strain>
        <strain evidence="8 11">BIOML-A16</strain>
        <strain evidence="7 10">BIOML-A29</strain>
    </source>
</reference>
<dbReference type="InterPro" id="IPR053888">
    <property type="entry name" value="MRM3-like_sub_bind"/>
</dbReference>
<dbReference type="STRING" id="46503.ERS852463_02142"/>
<evidence type="ECO:0000256" key="1">
    <source>
        <dbReference type="ARBA" id="ARBA00007228"/>
    </source>
</evidence>
<dbReference type="EMBL" id="BQNZ01000006">
    <property type="protein sequence ID" value="GKH74185.1"/>
    <property type="molecule type" value="Genomic_DNA"/>
</dbReference>
<gene>
    <name evidence="6" type="ORF">CE91St3_40480</name>
    <name evidence="7" type="ORF">GMD82_13910</name>
    <name evidence="8" type="ORF">GMD92_04825</name>
    <name evidence="9" type="ORF">GME02_09450</name>
</gene>
<dbReference type="Proteomes" id="UP000434916">
    <property type="component" value="Unassembled WGS sequence"/>
</dbReference>
<keyword evidence="3" id="KW-0808">Transferase</keyword>
<dbReference type="EMBL" id="WNCN01000019">
    <property type="protein sequence ID" value="MTU40529.1"/>
    <property type="molecule type" value="Genomic_DNA"/>
</dbReference>
<dbReference type="GO" id="GO:0032259">
    <property type="term" value="P:methylation"/>
    <property type="evidence" value="ECO:0007669"/>
    <property type="project" value="UniProtKB-KW"/>
</dbReference>
<dbReference type="InterPro" id="IPR029028">
    <property type="entry name" value="Alpha/beta_knot_MTases"/>
</dbReference>
<dbReference type="GeneID" id="49202991"/>
<dbReference type="CDD" id="cd18109">
    <property type="entry name" value="SpoU-like_RNA-MTase"/>
    <property type="match status" value="1"/>
</dbReference>
<dbReference type="Gene3D" id="3.30.1330.30">
    <property type="match status" value="1"/>
</dbReference>
<sequence length="256" mass="28351">MLSKGKVKYIHSLEMKKYRNELNAFVAEGNKLVADMMFAFECELILAKPSWMAMQGNIPAKELLEAEGDDIRKASFLKNPQDVLAVFKRPDWSLDEADPSTSLVLALDGIQDPGNLGTIIRLADWFGIEHIVCSPDTADVFSPKTVQATMGALAHVKVHYTELEDYLKAQAARQIPLFGTFLDGENMYTKELSANGIIVMGNEGNGIRPQIEKLINQKLYIPSFPPERETSESLNVAIATAVICAEFRRCQGNAAQ</sequence>
<evidence type="ECO:0000313" key="7">
    <source>
        <dbReference type="EMBL" id="MTU40529.1"/>
    </source>
</evidence>
<accession>A0A351E1B8</accession>
<dbReference type="InterPro" id="IPR029026">
    <property type="entry name" value="tRNA_m1G_MTases_N"/>
</dbReference>
<evidence type="ECO:0000313" key="10">
    <source>
        <dbReference type="Proteomes" id="UP000434916"/>
    </source>
</evidence>
<dbReference type="InterPro" id="IPR051259">
    <property type="entry name" value="rRNA_Methyltransferase"/>
</dbReference>
<organism evidence="8 11">
    <name type="scientific">Parabacteroides merdae</name>
    <dbReference type="NCBI Taxonomy" id="46503"/>
    <lineage>
        <taxon>Bacteria</taxon>
        <taxon>Pseudomonadati</taxon>
        <taxon>Bacteroidota</taxon>
        <taxon>Bacteroidia</taxon>
        <taxon>Bacteroidales</taxon>
        <taxon>Tannerellaceae</taxon>
        <taxon>Parabacteroides</taxon>
    </lineage>
</organism>
<dbReference type="RefSeq" id="WP_005641520.1">
    <property type="nucleotide sequence ID" value="NZ_BAABYG010000001.1"/>
</dbReference>
<dbReference type="InterPro" id="IPR001537">
    <property type="entry name" value="SpoU_MeTrfase"/>
</dbReference>
<dbReference type="PANTHER" id="PTHR43191">
    <property type="entry name" value="RRNA METHYLTRANSFERASE 3"/>
    <property type="match status" value="1"/>
</dbReference>
<comment type="similarity">
    <text evidence="1">Belongs to the class IV-like SAM-binding methyltransferase superfamily. RNA methyltransferase TrmH family.</text>
</comment>
<feature type="domain" description="MRM3-like substrate binding" evidence="5">
    <location>
        <begin position="6"/>
        <end position="85"/>
    </location>
</feature>
<dbReference type="GO" id="GO:0006396">
    <property type="term" value="P:RNA processing"/>
    <property type="evidence" value="ECO:0007669"/>
    <property type="project" value="InterPro"/>
</dbReference>
<evidence type="ECO:0000313" key="12">
    <source>
        <dbReference type="Proteomes" id="UP000482671"/>
    </source>
</evidence>
<dbReference type="Gene3D" id="3.40.1280.10">
    <property type="match status" value="1"/>
</dbReference>
<dbReference type="Pfam" id="PF00588">
    <property type="entry name" value="SpoU_methylase"/>
    <property type="match status" value="1"/>
</dbReference>
<dbReference type="Proteomes" id="UP000482671">
    <property type="component" value="Unassembled WGS sequence"/>
</dbReference>
<name>A0A351E1B8_9BACT</name>
<proteinExistence type="inferred from homology"/>
<feature type="domain" description="tRNA/rRNA methyltransferase SpoU type" evidence="4">
    <location>
        <begin position="103"/>
        <end position="244"/>
    </location>
</feature>
<keyword evidence="10" id="KW-1185">Reference proteome</keyword>
<dbReference type="GO" id="GO:0008173">
    <property type="term" value="F:RNA methyltransferase activity"/>
    <property type="evidence" value="ECO:0007669"/>
    <property type="project" value="InterPro"/>
</dbReference>
<evidence type="ECO:0000313" key="8">
    <source>
        <dbReference type="EMBL" id="MTU68408.1"/>
    </source>
</evidence>
<protein>
    <submittedName>
        <fullName evidence="8">RNA methyltransferase</fullName>
    </submittedName>
</protein>
<dbReference type="AlphaFoldDB" id="A0A351E1B8"/>
<dbReference type="OrthoDB" id="9785673at2"/>
<evidence type="ECO:0000259" key="5">
    <source>
        <dbReference type="Pfam" id="PF22435"/>
    </source>
</evidence>
<dbReference type="EMBL" id="WNDD01000009">
    <property type="protein sequence ID" value="MTV01885.1"/>
    <property type="molecule type" value="Genomic_DNA"/>
</dbReference>